<dbReference type="Proteomes" id="UP000265618">
    <property type="component" value="Unassembled WGS sequence"/>
</dbReference>
<gene>
    <name evidence="1" type="ORF">KIPB_004372</name>
</gene>
<keyword evidence="2" id="KW-1185">Reference proteome</keyword>
<sequence length="212" mass="23104">MQEGGCDDPILLTSPYSRHAAALGGLSHNAETPIPIPSVTALSTLCQVSAELYPDRPLFSASTSTQEEYLSVVITAAAHTPLYMPFWRAICRCLVSRVTEAFPITLDLSLLRLDTRPPGQTMGILLPLLRSVSFSEYLAGRGLHIVHHPSVPTPLADVLMAAIVAHPVVTRVRRAMLYNQADGPEERYPIVHGVSISPYRITLSVPGRNESR</sequence>
<name>A0A391NNI3_9EUKA</name>
<organism evidence="1 2">
    <name type="scientific">Kipferlia bialata</name>
    <dbReference type="NCBI Taxonomy" id="797122"/>
    <lineage>
        <taxon>Eukaryota</taxon>
        <taxon>Metamonada</taxon>
        <taxon>Carpediemonas-like organisms</taxon>
        <taxon>Kipferlia</taxon>
    </lineage>
</organism>
<dbReference type="AlphaFoldDB" id="A0A391NNI3"/>
<evidence type="ECO:0000313" key="1">
    <source>
        <dbReference type="EMBL" id="GCA62570.1"/>
    </source>
</evidence>
<dbReference type="EMBL" id="BDIP01000928">
    <property type="protein sequence ID" value="GCA62570.1"/>
    <property type="molecule type" value="Genomic_DNA"/>
</dbReference>
<reference evidence="1 2" key="1">
    <citation type="journal article" date="2018" name="PLoS ONE">
        <title>The draft genome of Kipferlia bialata reveals reductive genome evolution in fornicate parasites.</title>
        <authorList>
            <person name="Tanifuji G."/>
            <person name="Takabayashi S."/>
            <person name="Kume K."/>
            <person name="Takagi M."/>
            <person name="Nakayama T."/>
            <person name="Kamikawa R."/>
            <person name="Inagaki Y."/>
            <person name="Hashimoto T."/>
        </authorList>
    </citation>
    <scope>NUCLEOTIDE SEQUENCE [LARGE SCALE GENOMIC DNA]</scope>
    <source>
        <strain evidence="1">NY0173</strain>
    </source>
</reference>
<comment type="caution">
    <text evidence="1">The sequence shown here is derived from an EMBL/GenBank/DDBJ whole genome shotgun (WGS) entry which is preliminary data.</text>
</comment>
<accession>A0A391NNI3</accession>
<proteinExistence type="predicted"/>
<evidence type="ECO:0000313" key="2">
    <source>
        <dbReference type="Proteomes" id="UP000265618"/>
    </source>
</evidence>
<protein>
    <submittedName>
        <fullName evidence="1">Uncharacterized protein</fullName>
    </submittedName>
</protein>